<dbReference type="FunFam" id="3.30.1330.40:FF:000001">
    <property type="entry name" value="L-PSP family endoribonuclease"/>
    <property type="match status" value="1"/>
</dbReference>
<dbReference type="PANTHER" id="PTHR11803">
    <property type="entry name" value="2-IMINOBUTANOATE/2-IMINOPROPANOATE DEAMINASE RIDA"/>
    <property type="match status" value="1"/>
</dbReference>
<proteinExistence type="inferred from homology"/>
<dbReference type="PANTHER" id="PTHR11803:SF39">
    <property type="entry name" value="2-IMINOBUTANOATE_2-IMINOPROPANOATE DEAMINASE"/>
    <property type="match status" value="1"/>
</dbReference>
<reference evidence="2 5" key="1">
    <citation type="journal article" date="2002" name="J. Bacteriol.">
        <title>Genome sequence of Yersinia pestis KIM.</title>
        <authorList>
            <person name="Deng W."/>
            <person name="Burland V."/>
            <person name="Plunkett G.III."/>
            <person name="Boutin A."/>
            <person name="Mayhew G.F."/>
            <person name="Liss P."/>
            <person name="Perna N.T."/>
            <person name="Rose D.J."/>
            <person name="Mau B."/>
            <person name="Zhou S."/>
            <person name="Schwartz D.C."/>
            <person name="Fetherston J.D."/>
            <person name="Lindler L.E."/>
            <person name="Brubaker R.R."/>
            <person name="Plana G.V."/>
            <person name="Straley S.C."/>
            <person name="McDonough K.A."/>
            <person name="Nilles M.L."/>
            <person name="Matson J.S."/>
            <person name="Blattner F.R."/>
            <person name="Perry R.D."/>
        </authorList>
    </citation>
    <scope>NUCLEOTIDE SEQUENCE [LARGE SCALE GENOMIC DNA]</scope>
    <source>
        <strain evidence="2">KIM</strain>
        <strain evidence="5">KIM10+ / Biovar Mediaevalis</strain>
    </source>
</reference>
<reference evidence="3" key="2">
    <citation type="submission" date="2003-04" db="EMBL/GenBank/DDBJ databases">
        <authorList>
            <person name="Song Y."/>
            <person name="Tong Z."/>
            <person name="Wang L."/>
            <person name="Han Y."/>
            <person name="Zhang J."/>
            <person name="Pei D."/>
            <person name="Wang J."/>
            <person name="Zhou D."/>
            <person name="Han Y."/>
            <person name="Pang X."/>
            <person name="Zhai J."/>
            <person name="Chen F."/>
            <person name="Qin H."/>
            <person name="Wang J."/>
            <person name="Li S."/>
            <person name="Guo Z."/>
            <person name="Ye C."/>
            <person name="Du Z."/>
            <person name="Lin W."/>
            <person name="Wang J."/>
            <person name="Yu J."/>
            <person name="Yang H."/>
            <person name="Wang J."/>
            <person name="Huang P."/>
            <person name="Yang R."/>
        </authorList>
    </citation>
    <scope>NUCLEOTIDE SEQUENCE</scope>
    <source>
        <strain evidence="3">91001</strain>
    </source>
</reference>
<dbReference type="InterPro" id="IPR006175">
    <property type="entry name" value="YjgF/YER057c/UK114"/>
</dbReference>
<dbReference type="EMBL" id="AE017042">
    <property type="protein sequence ID" value="AAS62024.1"/>
    <property type="molecule type" value="Genomic_DNA"/>
</dbReference>
<evidence type="ECO:0000313" key="4">
    <source>
        <dbReference type="Proteomes" id="UP000001019"/>
    </source>
</evidence>
<evidence type="ECO:0000313" key="5">
    <source>
        <dbReference type="Proteomes" id="UP000002490"/>
    </source>
</evidence>
<gene>
    <name evidence="3" type="primary">tdcF1</name>
    <name evidence="2" type="ordered locus">y1830</name>
    <name evidence="3" type="ordered locus">YP_1799</name>
</gene>
<dbReference type="NCBIfam" id="TIGR00004">
    <property type="entry name" value="Rid family detoxifying hydrolase"/>
    <property type="match status" value="1"/>
</dbReference>
<reference evidence="4" key="3">
    <citation type="journal article" date="2004" name="DNA Res.">
        <title>Complete genome sequence of Yersinia pestis strain 91001, an isolate avirulent to humans.</title>
        <authorList>
            <person name="Song Y."/>
            <person name="Tong Z."/>
            <person name="Wang J."/>
            <person name="Wang L."/>
            <person name="Guo Z."/>
            <person name="Han Y."/>
            <person name="Zhang J."/>
            <person name="Pei D."/>
            <person name="Zhou D."/>
            <person name="Qin H."/>
            <person name="Pang X."/>
            <person name="Han Y."/>
            <person name="Zhai J."/>
            <person name="Li M."/>
            <person name="Cui B."/>
            <person name="Qi Z."/>
            <person name="Jin L."/>
            <person name="Dai R."/>
            <person name="Chen F."/>
            <person name="Li S."/>
            <person name="Ye C."/>
            <person name="Du Z."/>
            <person name="Lin W."/>
            <person name="Wang J."/>
            <person name="Yu J."/>
            <person name="Yang H."/>
            <person name="Wang J."/>
            <person name="Huang P."/>
            <person name="Yang R."/>
        </authorList>
    </citation>
    <scope>NUCLEOTIDE SEQUENCE [LARGE SCALE GENOMIC DNA]</scope>
    <source>
        <strain evidence="4">91001 / Biovar Mediaevalis</strain>
    </source>
</reference>
<dbReference type="SUPFAM" id="SSF55298">
    <property type="entry name" value="YjgF-like"/>
    <property type="match status" value="1"/>
</dbReference>
<accession>Q74UC9</accession>
<accession>Q8D0P5</accession>
<dbReference type="Gene3D" id="3.30.1330.40">
    <property type="entry name" value="RutC-like"/>
    <property type="match status" value="1"/>
</dbReference>
<name>Q8D0P5_YERPE</name>
<dbReference type="DNASU" id="1146777"/>
<keyword evidence="3" id="KW-0449">Lipoprotein</keyword>
<dbReference type="Pfam" id="PF01042">
    <property type="entry name" value="Ribonuc_L-PSP"/>
    <property type="match status" value="1"/>
</dbReference>
<comment type="similarity">
    <text evidence="1">Belongs to the RutC family.</text>
</comment>
<evidence type="ECO:0000313" key="2">
    <source>
        <dbReference type="EMBL" id="AAM85397.1"/>
    </source>
</evidence>
<dbReference type="KEGG" id="ypk:y1830"/>
<dbReference type="KEGG" id="ypm:YP_1799"/>
<organism evidence="2 5">
    <name type="scientific">Yersinia pestis</name>
    <dbReference type="NCBI Taxonomy" id="632"/>
    <lineage>
        <taxon>Bacteria</taxon>
        <taxon>Pseudomonadati</taxon>
        <taxon>Pseudomonadota</taxon>
        <taxon>Gammaproteobacteria</taxon>
        <taxon>Enterobacterales</taxon>
        <taxon>Yersiniaceae</taxon>
        <taxon>Yersinia</taxon>
    </lineage>
</organism>
<dbReference type="EMBL" id="AE009952">
    <property type="protein sequence ID" value="AAM85397.1"/>
    <property type="molecule type" value="Genomic_DNA"/>
</dbReference>
<dbReference type="HOGENOM" id="CLU_100715_7_3_6"/>
<dbReference type="CDD" id="cd00448">
    <property type="entry name" value="YjgF_YER057c_UK114_family"/>
    <property type="match status" value="1"/>
</dbReference>
<evidence type="ECO:0000313" key="3">
    <source>
        <dbReference type="EMBL" id="AAS62024.1"/>
    </source>
</evidence>
<reference evidence="3" key="4">
    <citation type="submission" date="2016-05" db="EMBL/GenBank/DDBJ databases">
        <title>Reannotation of Yersinia pestis strain 91001 based on omics data.</title>
        <authorList>
            <person name="Yiqing M."/>
        </authorList>
    </citation>
    <scope>NUCLEOTIDE SEQUENCE</scope>
    <source>
        <strain evidence="3">91001</strain>
    </source>
</reference>
<sequence>MPQHHNRNRRMIIKTQNAPAAIGPYSQGVVAGNLLFISGCCPFSEKDGSVVGIDITEQTIQAMKNLKAIVEATGSYMNDVVKTTCFISDMNNFQSFNTIYAGYFPSGTFPARSCVEVARLPKDVLIEVEAIVSLK</sequence>
<dbReference type="InterPro" id="IPR006056">
    <property type="entry name" value="RidA"/>
</dbReference>
<evidence type="ECO:0000256" key="1">
    <source>
        <dbReference type="ARBA" id="ARBA00010552"/>
    </source>
</evidence>
<dbReference type="EnsemblBacteria" id="AAS62024">
    <property type="protein sequence ID" value="AAS62024"/>
    <property type="gene ID" value="YP_1799"/>
</dbReference>
<dbReference type="Proteomes" id="UP000001019">
    <property type="component" value="Chromosome"/>
</dbReference>
<dbReference type="AlphaFoldDB" id="Q8D0P5"/>
<protein>
    <submittedName>
        <fullName evidence="3">YjgF-family lipoprotein</fullName>
    </submittedName>
</protein>
<dbReference type="Proteomes" id="UP000002490">
    <property type="component" value="Chromosome"/>
</dbReference>
<dbReference type="InterPro" id="IPR035959">
    <property type="entry name" value="RutC-like_sf"/>
</dbReference>